<dbReference type="EMBL" id="BJUZ01000002">
    <property type="protein sequence ID" value="GEK94006.1"/>
    <property type="molecule type" value="Genomic_DNA"/>
</dbReference>
<reference evidence="8 9" key="1">
    <citation type="submission" date="2019-07" db="EMBL/GenBank/DDBJ databases">
        <title>Whole genome shotgun sequence of Gluconobacter wancherniae NBRC 103581.</title>
        <authorList>
            <person name="Hosoyama A."/>
            <person name="Uohara A."/>
            <person name="Ohji S."/>
            <person name="Ichikawa N."/>
        </authorList>
    </citation>
    <scope>NUCLEOTIDE SEQUENCE [LARGE SCALE GENOMIC DNA]</scope>
    <source>
        <strain evidence="8 9">NBRC 103581</strain>
    </source>
</reference>
<dbReference type="Pfam" id="PF06339">
    <property type="entry name" value="Ectoine_synth"/>
    <property type="match status" value="1"/>
</dbReference>
<dbReference type="PANTHER" id="PTHR39289:SF1">
    <property type="entry name" value="L-ECTOINE SYNTHASE"/>
    <property type="match status" value="1"/>
</dbReference>
<dbReference type="InterPro" id="IPR011051">
    <property type="entry name" value="RmlC_Cupin_sf"/>
</dbReference>
<comment type="pathway">
    <text evidence="1">Amine and polyamine biosynthesis; ectoine biosynthesis; L-ectoine from L-aspartate 4-semialdehyde: step 3/3.</text>
</comment>
<dbReference type="InterPro" id="IPR014710">
    <property type="entry name" value="RmlC-like_jellyroll"/>
</dbReference>
<evidence type="ECO:0000256" key="3">
    <source>
        <dbReference type="ARBA" id="ARBA00013192"/>
    </source>
</evidence>
<evidence type="ECO:0000256" key="2">
    <source>
        <dbReference type="ARBA" id="ARBA00009637"/>
    </source>
</evidence>
<keyword evidence="9" id="KW-1185">Reference proteome</keyword>
<gene>
    <name evidence="8" type="primary">ectC</name>
    <name evidence="8" type="ORF">GWA01_17760</name>
</gene>
<evidence type="ECO:0000256" key="1">
    <source>
        <dbReference type="ARBA" id="ARBA00005181"/>
    </source>
</evidence>
<dbReference type="EC" id="4.2.1.108" evidence="3"/>
<comment type="catalytic activity">
    <reaction evidence="7">
        <text>(2S)-4-acetamido-2-aminobutanoate = L-ectoine + H2O</text>
        <dbReference type="Rhea" id="RHEA:17281"/>
        <dbReference type="ChEBI" id="CHEBI:15377"/>
        <dbReference type="ChEBI" id="CHEBI:58515"/>
        <dbReference type="ChEBI" id="CHEBI:58929"/>
        <dbReference type="EC" id="4.2.1.108"/>
    </reaction>
</comment>
<evidence type="ECO:0000256" key="4">
    <source>
        <dbReference type="ARBA" id="ARBA00019707"/>
    </source>
</evidence>
<evidence type="ECO:0000256" key="6">
    <source>
        <dbReference type="ARBA" id="ARBA00033271"/>
    </source>
</evidence>
<evidence type="ECO:0000313" key="8">
    <source>
        <dbReference type="EMBL" id="GEK94006.1"/>
    </source>
</evidence>
<evidence type="ECO:0000256" key="5">
    <source>
        <dbReference type="ARBA" id="ARBA00023239"/>
    </source>
</evidence>
<evidence type="ECO:0000256" key="7">
    <source>
        <dbReference type="ARBA" id="ARBA00048714"/>
    </source>
</evidence>
<dbReference type="Gene3D" id="2.60.120.10">
    <property type="entry name" value="Jelly Rolls"/>
    <property type="match status" value="1"/>
</dbReference>
<dbReference type="InterPro" id="IPR010462">
    <property type="entry name" value="Ectoine_synth"/>
</dbReference>
<name>A0A511B0M5_9PROT</name>
<protein>
    <recommendedName>
        <fullName evidence="4">L-ectoine synthase</fullName>
        <ecNumber evidence="3">4.2.1.108</ecNumber>
    </recommendedName>
    <alternativeName>
        <fullName evidence="6">N-acetyldiaminobutyrate dehydratase</fullName>
    </alternativeName>
</protein>
<proteinExistence type="inferred from homology"/>
<dbReference type="CDD" id="cd06978">
    <property type="entry name" value="cupin_EctC"/>
    <property type="match status" value="1"/>
</dbReference>
<dbReference type="RefSeq" id="WP_146796528.1">
    <property type="nucleotide sequence ID" value="NZ_BARC01000007.1"/>
</dbReference>
<organism evidence="8 9">
    <name type="scientific">Gluconobacter wancherniae NBRC 103581</name>
    <dbReference type="NCBI Taxonomy" id="656744"/>
    <lineage>
        <taxon>Bacteria</taxon>
        <taxon>Pseudomonadati</taxon>
        <taxon>Pseudomonadota</taxon>
        <taxon>Alphaproteobacteria</taxon>
        <taxon>Acetobacterales</taxon>
        <taxon>Acetobacteraceae</taxon>
        <taxon>Gluconobacter</taxon>
    </lineage>
</organism>
<dbReference type="NCBIfam" id="NF009806">
    <property type="entry name" value="PRK13290.1"/>
    <property type="match status" value="1"/>
</dbReference>
<dbReference type="UniPathway" id="UPA00067">
    <property type="reaction ID" value="UER00123"/>
</dbReference>
<sequence>MIVRDKASLYGTDAEARGEGWETTRLLTGRDRMGFSLHETVISEGTELRLRYRHHREANYCLSGEGEVLDIASGTTWTLLPGTLYALERHDEHIVRALRGDLIMICVFNPPIYGDEVPETGGYGPSLIGRETL</sequence>
<dbReference type="Proteomes" id="UP000321230">
    <property type="component" value="Unassembled WGS sequence"/>
</dbReference>
<dbReference type="AlphaFoldDB" id="A0A511B0M5"/>
<comment type="similarity">
    <text evidence="2">Belongs to the ectoine synthase family.</text>
</comment>
<dbReference type="GO" id="GO:0033990">
    <property type="term" value="F:ectoine synthase activity"/>
    <property type="evidence" value="ECO:0007669"/>
    <property type="project" value="UniProtKB-EC"/>
</dbReference>
<comment type="caution">
    <text evidence="8">The sequence shown here is derived from an EMBL/GenBank/DDBJ whole genome shotgun (WGS) entry which is preliminary data.</text>
</comment>
<dbReference type="PANTHER" id="PTHR39289">
    <property type="match status" value="1"/>
</dbReference>
<dbReference type="SUPFAM" id="SSF51182">
    <property type="entry name" value="RmlC-like cupins"/>
    <property type="match status" value="1"/>
</dbReference>
<dbReference type="GO" id="GO:0019491">
    <property type="term" value="P:ectoine biosynthetic process"/>
    <property type="evidence" value="ECO:0007669"/>
    <property type="project" value="UniProtKB-UniPathway"/>
</dbReference>
<dbReference type="OrthoDB" id="9801830at2"/>
<accession>A0A511B0M5</accession>
<evidence type="ECO:0000313" key="9">
    <source>
        <dbReference type="Proteomes" id="UP000321230"/>
    </source>
</evidence>
<keyword evidence="5" id="KW-0456">Lyase</keyword>